<organism evidence="6 7">
    <name type="scientific">Ostreobium quekettii</name>
    <dbReference type="NCBI Taxonomy" id="121088"/>
    <lineage>
        <taxon>Eukaryota</taxon>
        <taxon>Viridiplantae</taxon>
        <taxon>Chlorophyta</taxon>
        <taxon>core chlorophytes</taxon>
        <taxon>Ulvophyceae</taxon>
        <taxon>TCBD clade</taxon>
        <taxon>Bryopsidales</taxon>
        <taxon>Ostreobineae</taxon>
        <taxon>Ostreobiaceae</taxon>
        <taxon>Ostreobium</taxon>
    </lineage>
</organism>
<comment type="subcellular location">
    <subcellularLocation>
        <location evidence="1">Membrane</location>
        <topology evidence="1">Single-pass type II membrane protein</topology>
    </subcellularLocation>
</comment>
<dbReference type="GO" id="GO:0016757">
    <property type="term" value="F:glycosyltransferase activity"/>
    <property type="evidence" value="ECO:0007669"/>
    <property type="project" value="UniProtKB-KW"/>
</dbReference>
<dbReference type="InterPro" id="IPR003406">
    <property type="entry name" value="Glyco_trans_14"/>
</dbReference>
<evidence type="ECO:0000256" key="2">
    <source>
        <dbReference type="ARBA" id="ARBA00022676"/>
    </source>
</evidence>
<evidence type="ECO:0000256" key="4">
    <source>
        <dbReference type="ARBA" id="ARBA00023136"/>
    </source>
</evidence>
<dbReference type="Proteomes" id="UP000708148">
    <property type="component" value="Unassembled WGS sequence"/>
</dbReference>
<keyword evidence="4" id="KW-0472">Membrane</keyword>
<dbReference type="Pfam" id="PF02485">
    <property type="entry name" value="Branch"/>
    <property type="match status" value="1"/>
</dbReference>
<proteinExistence type="predicted"/>
<name>A0A8S1J0P0_9CHLO</name>
<keyword evidence="2" id="KW-0328">Glycosyltransferase</keyword>
<accession>A0A8S1J0P0</accession>
<dbReference type="PANTHER" id="PTHR31042:SF150">
    <property type="entry name" value="OS06G0661900 PROTEIN"/>
    <property type="match status" value="1"/>
</dbReference>
<evidence type="ECO:0000313" key="7">
    <source>
        <dbReference type="Proteomes" id="UP000708148"/>
    </source>
</evidence>
<dbReference type="PANTHER" id="PTHR31042">
    <property type="entry name" value="CORE-2/I-BRANCHING BETA-1,6-N-ACETYLGLUCOSAMINYLTRANSFERASE FAMILY PROTEIN-RELATED"/>
    <property type="match status" value="1"/>
</dbReference>
<dbReference type="GO" id="GO:0016020">
    <property type="term" value="C:membrane"/>
    <property type="evidence" value="ECO:0007669"/>
    <property type="project" value="UniProtKB-SubCell"/>
</dbReference>
<evidence type="ECO:0000256" key="1">
    <source>
        <dbReference type="ARBA" id="ARBA00004606"/>
    </source>
</evidence>
<evidence type="ECO:0000256" key="3">
    <source>
        <dbReference type="ARBA" id="ARBA00022679"/>
    </source>
</evidence>
<dbReference type="OrthoDB" id="191334at2759"/>
<comment type="caution">
    <text evidence="6">The sequence shown here is derived from an EMBL/GenBank/DDBJ whole genome shotgun (WGS) entry which is preliminary data.</text>
</comment>
<keyword evidence="7" id="KW-1185">Reference proteome</keyword>
<dbReference type="EMBL" id="CAJHUC010001462">
    <property type="protein sequence ID" value="CAD7701216.1"/>
    <property type="molecule type" value="Genomic_DNA"/>
</dbReference>
<reference evidence="6" key="1">
    <citation type="submission" date="2020-12" db="EMBL/GenBank/DDBJ databases">
        <authorList>
            <person name="Iha C."/>
        </authorList>
    </citation>
    <scope>NUCLEOTIDE SEQUENCE</scope>
</reference>
<dbReference type="AlphaFoldDB" id="A0A8S1J0P0"/>
<keyword evidence="3" id="KW-0808">Transferase</keyword>
<protein>
    <submittedName>
        <fullName evidence="6">Uncharacterized protein</fullName>
    </submittedName>
</protein>
<evidence type="ECO:0000313" key="6">
    <source>
        <dbReference type="EMBL" id="CAD7701216.1"/>
    </source>
</evidence>
<gene>
    <name evidence="6" type="ORF">OSTQU699_LOCUS6575</name>
</gene>
<keyword evidence="5" id="KW-0325">Glycoprotein</keyword>
<evidence type="ECO:0000256" key="5">
    <source>
        <dbReference type="ARBA" id="ARBA00023180"/>
    </source>
</evidence>
<sequence length="247" mass="28031">MLLSESCVPLHGPDVVYLQLMSETKSRLQACIPDNTRHNKRWQALITTPHLSVRHFRKSSQWKVLSRSHAELVVADRHVKEMFRRHCYIFNSTQCFVDEHYIPTLISSYGLDNETDCIGRPTYADMYGGQHPRRILPKQVNTTLVKKMQGASESFCDVPRARVSALKLLTGLNTTGCARGPEEAVIADAPQLNQREMEQSDNWVVQRGYRPLSYRCPLFGRKFVPQALKATLRALLSCQGAALGSWC</sequence>
<dbReference type="InterPro" id="IPR044174">
    <property type="entry name" value="BC10-like"/>
</dbReference>